<dbReference type="Pfam" id="PF03358">
    <property type="entry name" value="FMN_red"/>
    <property type="match status" value="1"/>
</dbReference>
<dbReference type="GO" id="GO:0016747">
    <property type="term" value="F:acyltransferase activity, transferring groups other than amino-acyl groups"/>
    <property type="evidence" value="ECO:0007669"/>
    <property type="project" value="InterPro"/>
</dbReference>
<sequence>MATIATISSSPSEISRTDAVLEYVTKRLLSHGHTVTPIVLRDLPAEPLLRGRTDDRDIALAVKVLEAADAVVVTTPVYKAAYSGLLKVFLDLLPQYALKGKAVLPLATGGTPAHVLVIDYALRPVLTSLGAGAIGQGWFVLSSHVRLYDGGGLLLDPAASVPLYQVTEAFLATVEGSSQPVESVPVQLAGIEAVRVRPDDPEAAPLLADLVVEYSTRYGRTNENTQLTEVPPSDFHPERGGAFVLLRHGGQTVAGGAIRRYDDQTAEVKRMWTSQLHRRQGLGRRVLAELEAAAIELGYRKLYLTTGPRQPEAAGLYLAVGFEPQFDRSADPETIGPLPFTKDLSVALKVAS</sequence>
<gene>
    <name evidence="5" type="ORF">EV643_13630</name>
</gene>
<dbReference type="InterPro" id="IPR005025">
    <property type="entry name" value="FMN_Rdtase-like_dom"/>
</dbReference>
<keyword evidence="1" id="KW-0285">Flavoprotein</keyword>
<accession>A0A4V3C5P6</accession>
<proteinExistence type="predicted"/>
<keyword evidence="3" id="KW-0560">Oxidoreductase</keyword>
<dbReference type="Pfam" id="PF00583">
    <property type="entry name" value="Acetyltransf_1"/>
    <property type="match status" value="1"/>
</dbReference>
<evidence type="ECO:0000256" key="1">
    <source>
        <dbReference type="ARBA" id="ARBA00022630"/>
    </source>
</evidence>
<organism evidence="5 6">
    <name type="scientific">Kribbella caucasensis</name>
    <dbReference type="NCBI Taxonomy" id="2512215"/>
    <lineage>
        <taxon>Bacteria</taxon>
        <taxon>Bacillati</taxon>
        <taxon>Actinomycetota</taxon>
        <taxon>Actinomycetes</taxon>
        <taxon>Propionibacteriales</taxon>
        <taxon>Kribbellaceae</taxon>
        <taxon>Kribbella</taxon>
    </lineage>
</organism>
<evidence type="ECO:0000259" key="4">
    <source>
        <dbReference type="PROSITE" id="PS51186"/>
    </source>
</evidence>
<dbReference type="InterPro" id="IPR000182">
    <property type="entry name" value="GNAT_dom"/>
</dbReference>
<dbReference type="CDD" id="cd04301">
    <property type="entry name" value="NAT_SF"/>
    <property type="match status" value="1"/>
</dbReference>
<dbReference type="AlphaFoldDB" id="A0A4V3C5P6"/>
<protein>
    <submittedName>
        <fullName evidence="5">SsuE family FMN reductase</fullName>
    </submittedName>
</protein>
<evidence type="ECO:0000313" key="6">
    <source>
        <dbReference type="Proteomes" id="UP000295388"/>
    </source>
</evidence>
<dbReference type="InterPro" id="IPR020048">
    <property type="entry name" value="NADPH-dep_FMN_reduc_SsuE"/>
</dbReference>
<dbReference type="PANTHER" id="PTHR43408:SF1">
    <property type="entry name" value="FMN REDUCTASE (NADPH)"/>
    <property type="match status" value="1"/>
</dbReference>
<comment type="caution">
    <text evidence="5">The sequence shown here is derived from an EMBL/GenBank/DDBJ whole genome shotgun (WGS) entry which is preliminary data.</text>
</comment>
<dbReference type="PROSITE" id="PS51186">
    <property type="entry name" value="GNAT"/>
    <property type="match status" value="1"/>
</dbReference>
<dbReference type="Proteomes" id="UP000295388">
    <property type="component" value="Unassembled WGS sequence"/>
</dbReference>
<keyword evidence="2" id="KW-0288">FMN</keyword>
<evidence type="ECO:0000313" key="5">
    <source>
        <dbReference type="EMBL" id="TDO30648.1"/>
    </source>
</evidence>
<dbReference type="PANTHER" id="PTHR43408">
    <property type="entry name" value="FMN REDUCTASE (NADPH)"/>
    <property type="match status" value="1"/>
</dbReference>
<evidence type="ECO:0000256" key="3">
    <source>
        <dbReference type="ARBA" id="ARBA00023002"/>
    </source>
</evidence>
<name>A0A4V3C5P6_9ACTN</name>
<dbReference type="InterPro" id="IPR029039">
    <property type="entry name" value="Flavoprotein-like_sf"/>
</dbReference>
<dbReference type="Gene3D" id="3.40.630.30">
    <property type="match status" value="1"/>
</dbReference>
<dbReference type="SUPFAM" id="SSF55729">
    <property type="entry name" value="Acyl-CoA N-acyltransferases (Nat)"/>
    <property type="match status" value="1"/>
</dbReference>
<evidence type="ECO:0000256" key="2">
    <source>
        <dbReference type="ARBA" id="ARBA00022643"/>
    </source>
</evidence>
<keyword evidence="6" id="KW-1185">Reference proteome</keyword>
<dbReference type="OrthoDB" id="70840at2"/>
<dbReference type="GO" id="GO:0008752">
    <property type="term" value="F:FMN reductase [NAD(P)H] activity"/>
    <property type="evidence" value="ECO:0007669"/>
    <property type="project" value="InterPro"/>
</dbReference>
<dbReference type="EMBL" id="SNWQ01000036">
    <property type="protein sequence ID" value="TDO30648.1"/>
    <property type="molecule type" value="Genomic_DNA"/>
</dbReference>
<feature type="domain" description="N-acetyltransferase" evidence="4">
    <location>
        <begin position="194"/>
        <end position="345"/>
    </location>
</feature>
<dbReference type="Gene3D" id="3.40.50.360">
    <property type="match status" value="1"/>
</dbReference>
<dbReference type="SUPFAM" id="SSF52218">
    <property type="entry name" value="Flavoproteins"/>
    <property type="match status" value="1"/>
</dbReference>
<dbReference type="InterPro" id="IPR051814">
    <property type="entry name" value="NAD(P)H-dep_FMN_reductase"/>
</dbReference>
<dbReference type="RefSeq" id="WP_133805558.1">
    <property type="nucleotide sequence ID" value="NZ_SNWQ01000036.1"/>
</dbReference>
<dbReference type="GO" id="GO:0046306">
    <property type="term" value="P:alkanesulfonate catabolic process"/>
    <property type="evidence" value="ECO:0007669"/>
    <property type="project" value="InterPro"/>
</dbReference>
<dbReference type="InterPro" id="IPR016181">
    <property type="entry name" value="Acyl_CoA_acyltransferase"/>
</dbReference>
<reference evidence="5 6" key="1">
    <citation type="submission" date="2019-03" db="EMBL/GenBank/DDBJ databases">
        <title>Genomic Encyclopedia of Type Strains, Phase III (KMG-III): the genomes of soil and plant-associated and newly described type strains.</title>
        <authorList>
            <person name="Whitman W."/>
        </authorList>
    </citation>
    <scope>NUCLEOTIDE SEQUENCE [LARGE SCALE GENOMIC DNA]</scope>
    <source>
        <strain evidence="5 6">VKM Ac-2527</strain>
    </source>
</reference>
<dbReference type="NCBIfam" id="TIGR03567">
    <property type="entry name" value="FMN_reduc_SsuE"/>
    <property type="match status" value="1"/>
</dbReference>